<accession>A0A402A6J6</accession>
<dbReference type="Proteomes" id="UP000287352">
    <property type="component" value="Unassembled WGS sequence"/>
</dbReference>
<dbReference type="RefSeq" id="WP_126582303.1">
    <property type="nucleotide sequence ID" value="NZ_BIFR01000002.1"/>
</dbReference>
<feature type="signal peptide" evidence="2">
    <location>
        <begin position="1"/>
        <end position="26"/>
    </location>
</feature>
<gene>
    <name evidence="3" type="ORF">KTT_46260</name>
</gene>
<evidence type="ECO:0000256" key="1">
    <source>
        <dbReference type="ARBA" id="ARBA00010457"/>
    </source>
</evidence>
<evidence type="ECO:0000256" key="2">
    <source>
        <dbReference type="SAM" id="SignalP"/>
    </source>
</evidence>
<reference evidence="4" key="1">
    <citation type="submission" date="2018-12" db="EMBL/GenBank/DDBJ databases">
        <title>Tengunoibacter tsumagoiensis gen. nov., sp. nov., Dictyobacter kobayashii sp. nov., D. alpinus sp. nov., and D. joshuensis sp. nov. and description of Dictyobacteraceae fam. nov. within the order Ktedonobacterales isolated from Tengu-no-mugimeshi.</title>
        <authorList>
            <person name="Wang C.M."/>
            <person name="Zheng Y."/>
            <person name="Sakai Y."/>
            <person name="Toyoda A."/>
            <person name="Minakuchi Y."/>
            <person name="Abe K."/>
            <person name="Yokota A."/>
            <person name="Yabe S."/>
        </authorList>
    </citation>
    <scope>NUCLEOTIDE SEQUENCE [LARGE SCALE GENOMIC DNA]</scope>
    <source>
        <strain evidence="4">Uno3</strain>
    </source>
</reference>
<dbReference type="SUPFAM" id="SSF49329">
    <property type="entry name" value="Cu,Zn superoxide dismutase-like"/>
    <property type="match status" value="2"/>
</dbReference>
<evidence type="ECO:0000313" key="4">
    <source>
        <dbReference type="Proteomes" id="UP000287352"/>
    </source>
</evidence>
<name>A0A402A6J6_9CHLR</name>
<dbReference type="PROSITE" id="PS51257">
    <property type="entry name" value="PROKAR_LIPOPROTEIN"/>
    <property type="match status" value="1"/>
</dbReference>
<sequence>MKKIYSLFLFVLLLLLTACDSGTSNGDQTSTPTPRSGAIAHALLQHEPSGDATLNWDATKRALKVQINLSGLGEGSTHPLHIHGGNCNSQGVDLYTLKDIVADAHGSATSTATISDVMGGIPDTGWYIEVQKGSGDQATSMIACGNITNAQPSVQDNQTAHVQIAEVPQPDQSSSGLVQLSVAHGSLTVVITMNGLSPQSAHAAQIATGSCRQQGKQLNVLQPVVADDTGNGSSTTTLPNVTAIPGSGWHVTIALSSDGGADTDIIACGDIVAGALG</sequence>
<dbReference type="InterPro" id="IPR036423">
    <property type="entry name" value="SOD-like_Cu/Zn_dom_sf"/>
</dbReference>
<organism evidence="3 4">
    <name type="scientific">Tengunoibacter tsumagoiensis</name>
    <dbReference type="NCBI Taxonomy" id="2014871"/>
    <lineage>
        <taxon>Bacteria</taxon>
        <taxon>Bacillati</taxon>
        <taxon>Chloroflexota</taxon>
        <taxon>Ktedonobacteria</taxon>
        <taxon>Ktedonobacterales</taxon>
        <taxon>Dictyobacteraceae</taxon>
        <taxon>Tengunoibacter</taxon>
    </lineage>
</organism>
<keyword evidence="4" id="KW-1185">Reference proteome</keyword>
<dbReference type="GO" id="GO:0046872">
    <property type="term" value="F:metal ion binding"/>
    <property type="evidence" value="ECO:0007669"/>
    <property type="project" value="InterPro"/>
</dbReference>
<dbReference type="OrthoDB" id="4617389at2"/>
<dbReference type="AlphaFoldDB" id="A0A402A6J6"/>
<proteinExistence type="inferred from homology"/>
<dbReference type="EMBL" id="BIFR01000002">
    <property type="protein sequence ID" value="GCE14767.1"/>
    <property type="molecule type" value="Genomic_DNA"/>
</dbReference>
<protein>
    <recommendedName>
        <fullName evidence="5">CHRD domain-containing protein</fullName>
    </recommendedName>
</protein>
<dbReference type="GO" id="GO:0006801">
    <property type="term" value="P:superoxide metabolic process"/>
    <property type="evidence" value="ECO:0007669"/>
    <property type="project" value="InterPro"/>
</dbReference>
<comment type="similarity">
    <text evidence="1">Belongs to the Cu-Zn superoxide dismutase family.</text>
</comment>
<keyword evidence="2" id="KW-0732">Signal</keyword>
<evidence type="ECO:0000313" key="3">
    <source>
        <dbReference type="EMBL" id="GCE14767.1"/>
    </source>
</evidence>
<feature type="chain" id="PRO_5019072158" description="CHRD domain-containing protein" evidence="2">
    <location>
        <begin position="27"/>
        <end position="277"/>
    </location>
</feature>
<comment type="caution">
    <text evidence="3">The sequence shown here is derived from an EMBL/GenBank/DDBJ whole genome shotgun (WGS) entry which is preliminary data.</text>
</comment>
<evidence type="ECO:0008006" key="5">
    <source>
        <dbReference type="Google" id="ProtNLM"/>
    </source>
</evidence>